<organism evidence="1 2">
    <name type="scientific">Evansella vedderi</name>
    <dbReference type="NCBI Taxonomy" id="38282"/>
    <lineage>
        <taxon>Bacteria</taxon>
        <taxon>Bacillati</taxon>
        <taxon>Bacillota</taxon>
        <taxon>Bacilli</taxon>
        <taxon>Bacillales</taxon>
        <taxon>Bacillaceae</taxon>
        <taxon>Evansella</taxon>
    </lineage>
</organism>
<sequence>MSIGYDVVSVETPKNHSNIKDFQEFINKVMWKIINESNCDNKKALDILYKECHPCVTSIFSSSAEFLLKMTAVVDYILQLVPKLMSFKLKEVININGVYLYIGKNNHETDVVEVWAFLSSKKGKGPSLDDNIQLVLNSLHPSNPWCCFLYDLETGDLNALHSPH</sequence>
<proteinExistence type="predicted"/>
<dbReference type="RefSeq" id="WP_307323324.1">
    <property type="nucleotide sequence ID" value="NZ_JAUSUG010000004.1"/>
</dbReference>
<accession>A0ABT9ZTB8</accession>
<comment type="caution">
    <text evidence="1">The sequence shown here is derived from an EMBL/GenBank/DDBJ whole genome shotgun (WGS) entry which is preliminary data.</text>
</comment>
<dbReference type="Proteomes" id="UP001230005">
    <property type="component" value="Unassembled WGS sequence"/>
</dbReference>
<dbReference type="EMBL" id="JAUSUG010000004">
    <property type="protein sequence ID" value="MDQ0253992.1"/>
    <property type="molecule type" value="Genomic_DNA"/>
</dbReference>
<evidence type="ECO:0000313" key="1">
    <source>
        <dbReference type="EMBL" id="MDQ0253992.1"/>
    </source>
</evidence>
<gene>
    <name evidence="1" type="ORF">J2S74_001365</name>
</gene>
<reference evidence="1 2" key="1">
    <citation type="submission" date="2023-07" db="EMBL/GenBank/DDBJ databases">
        <title>Genomic Encyclopedia of Type Strains, Phase IV (KMG-IV): sequencing the most valuable type-strain genomes for metagenomic binning, comparative biology and taxonomic classification.</title>
        <authorList>
            <person name="Goeker M."/>
        </authorList>
    </citation>
    <scope>NUCLEOTIDE SEQUENCE [LARGE SCALE GENOMIC DNA]</scope>
    <source>
        <strain evidence="1 2">DSM 9768</strain>
    </source>
</reference>
<keyword evidence="2" id="KW-1185">Reference proteome</keyword>
<evidence type="ECO:0000313" key="2">
    <source>
        <dbReference type="Proteomes" id="UP001230005"/>
    </source>
</evidence>
<name>A0ABT9ZTB8_9BACI</name>
<protein>
    <submittedName>
        <fullName evidence="1">Uncharacterized protein</fullName>
    </submittedName>
</protein>